<accession>A0A0A9DVS7</accession>
<protein>
    <submittedName>
        <fullName evidence="1">Uncharacterized protein</fullName>
    </submittedName>
</protein>
<name>A0A0A9DVS7_ARUDO</name>
<sequence>MMAATLATLQCCHSNQILSEQSNNRRFYTKHCDWRHIVSLRLVEDRSHCGWKGVEPRRMVGVHEVVVPCNPGNEIMNRSI</sequence>
<dbReference type="AlphaFoldDB" id="A0A0A9DVS7"/>
<organism evidence="1">
    <name type="scientific">Arundo donax</name>
    <name type="common">Giant reed</name>
    <name type="synonym">Donax arundinaceus</name>
    <dbReference type="NCBI Taxonomy" id="35708"/>
    <lineage>
        <taxon>Eukaryota</taxon>
        <taxon>Viridiplantae</taxon>
        <taxon>Streptophyta</taxon>
        <taxon>Embryophyta</taxon>
        <taxon>Tracheophyta</taxon>
        <taxon>Spermatophyta</taxon>
        <taxon>Magnoliopsida</taxon>
        <taxon>Liliopsida</taxon>
        <taxon>Poales</taxon>
        <taxon>Poaceae</taxon>
        <taxon>PACMAD clade</taxon>
        <taxon>Arundinoideae</taxon>
        <taxon>Arundineae</taxon>
        <taxon>Arundo</taxon>
    </lineage>
</organism>
<reference evidence="1" key="2">
    <citation type="journal article" date="2015" name="Data Brief">
        <title>Shoot transcriptome of the giant reed, Arundo donax.</title>
        <authorList>
            <person name="Barrero R.A."/>
            <person name="Guerrero F.D."/>
            <person name="Moolhuijzen P."/>
            <person name="Goolsby J.A."/>
            <person name="Tidwell J."/>
            <person name="Bellgard S.E."/>
            <person name="Bellgard M.I."/>
        </authorList>
    </citation>
    <scope>NUCLEOTIDE SEQUENCE</scope>
    <source>
        <tissue evidence="1">Shoot tissue taken approximately 20 cm above the soil surface</tissue>
    </source>
</reference>
<dbReference type="EMBL" id="GBRH01205266">
    <property type="protein sequence ID" value="JAD92629.1"/>
    <property type="molecule type" value="Transcribed_RNA"/>
</dbReference>
<evidence type="ECO:0000313" key="1">
    <source>
        <dbReference type="EMBL" id="JAD92629.1"/>
    </source>
</evidence>
<reference evidence="1" key="1">
    <citation type="submission" date="2014-09" db="EMBL/GenBank/DDBJ databases">
        <authorList>
            <person name="Magalhaes I.L.F."/>
            <person name="Oliveira U."/>
            <person name="Santos F.R."/>
            <person name="Vidigal T.H.D.A."/>
            <person name="Brescovit A.D."/>
            <person name="Santos A.J."/>
        </authorList>
    </citation>
    <scope>NUCLEOTIDE SEQUENCE</scope>
    <source>
        <tissue evidence="1">Shoot tissue taken approximately 20 cm above the soil surface</tissue>
    </source>
</reference>
<proteinExistence type="predicted"/>